<evidence type="ECO:0000313" key="2">
    <source>
        <dbReference type="Proteomes" id="UP001498398"/>
    </source>
</evidence>
<evidence type="ECO:0000313" key="1">
    <source>
        <dbReference type="EMBL" id="KAK7472635.1"/>
    </source>
</evidence>
<gene>
    <name evidence="1" type="ORF">VKT23_000748</name>
</gene>
<accession>A0ABR1K503</accession>
<name>A0ABR1K503_9AGAR</name>
<proteinExistence type="predicted"/>
<keyword evidence="2" id="KW-1185">Reference proteome</keyword>
<reference evidence="1 2" key="1">
    <citation type="submission" date="2024-01" db="EMBL/GenBank/DDBJ databases">
        <title>A draft genome for the cacao thread blight pathogen Marasmiellus scandens.</title>
        <authorList>
            <person name="Baruah I.K."/>
            <person name="Leung J."/>
            <person name="Bukari Y."/>
            <person name="Amoako-Attah I."/>
            <person name="Meinhardt L.W."/>
            <person name="Bailey B.A."/>
            <person name="Cohen S.P."/>
        </authorList>
    </citation>
    <scope>NUCLEOTIDE SEQUENCE [LARGE SCALE GENOMIC DNA]</scope>
    <source>
        <strain evidence="1 2">GH-19</strain>
    </source>
</reference>
<dbReference type="Proteomes" id="UP001498398">
    <property type="component" value="Unassembled WGS sequence"/>
</dbReference>
<dbReference type="PANTHER" id="PTHR28498">
    <property type="entry name" value="ZINC FINGER SWIM DOMAIN-CONTAINING PROTEIN 7"/>
    <property type="match status" value="1"/>
</dbReference>
<sequence length="112" mass="12377">MSGSLETLLDDVIASMSPDHPLADDDILKLQAILPETIVLAALDLIDRHNVIKYSTSWGHTHYEVLGSTATYSTFLDLESGTRTTTYCTCPAFAYAVLTSGTYLMVRNRQVY</sequence>
<organism evidence="1 2">
    <name type="scientific">Marasmiellus scandens</name>
    <dbReference type="NCBI Taxonomy" id="2682957"/>
    <lineage>
        <taxon>Eukaryota</taxon>
        <taxon>Fungi</taxon>
        <taxon>Dikarya</taxon>
        <taxon>Basidiomycota</taxon>
        <taxon>Agaricomycotina</taxon>
        <taxon>Agaricomycetes</taxon>
        <taxon>Agaricomycetidae</taxon>
        <taxon>Agaricales</taxon>
        <taxon>Marasmiineae</taxon>
        <taxon>Omphalotaceae</taxon>
        <taxon>Marasmiellus</taxon>
    </lineage>
</organism>
<dbReference type="PANTHER" id="PTHR28498:SF1">
    <property type="entry name" value="ZINC FINGER SWIM DOMAIN-CONTAINING PROTEIN 7"/>
    <property type="match status" value="1"/>
</dbReference>
<protein>
    <submittedName>
        <fullName evidence="1">Uncharacterized protein</fullName>
    </submittedName>
</protein>
<dbReference type="EMBL" id="JBANRG010000001">
    <property type="protein sequence ID" value="KAK7472635.1"/>
    <property type="molecule type" value="Genomic_DNA"/>
</dbReference>
<comment type="caution">
    <text evidence="1">The sequence shown here is derived from an EMBL/GenBank/DDBJ whole genome shotgun (WGS) entry which is preliminary data.</text>
</comment>